<evidence type="ECO:0000313" key="3">
    <source>
        <dbReference type="Proteomes" id="UP001458880"/>
    </source>
</evidence>
<feature type="region of interest" description="Disordered" evidence="1">
    <location>
        <begin position="1"/>
        <end position="70"/>
    </location>
</feature>
<feature type="compositionally biased region" description="Acidic residues" evidence="1">
    <location>
        <begin position="29"/>
        <end position="57"/>
    </location>
</feature>
<comment type="caution">
    <text evidence="2">The sequence shown here is derived from an EMBL/GenBank/DDBJ whole genome shotgun (WGS) entry which is preliminary data.</text>
</comment>
<reference evidence="2 3" key="1">
    <citation type="journal article" date="2024" name="BMC Genomics">
        <title>De novo assembly and annotation of Popillia japonica's genome with initial clues to its potential as an invasive pest.</title>
        <authorList>
            <person name="Cucini C."/>
            <person name="Boschi S."/>
            <person name="Funari R."/>
            <person name="Cardaioli E."/>
            <person name="Iannotti N."/>
            <person name="Marturano G."/>
            <person name="Paoli F."/>
            <person name="Bruttini M."/>
            <person name="Carapelli A."/>
            <person name="Frati F."/>
            <person name="Nardi F."/>
        </authorList>
    </citation>
    <scope>NUCLEOTIDE SEQUENCE [LARGE SCALE GENOMIC DNA]</scope>
    <source>
        <strain evidence="2">DMR45628</strain>
    </source>
</reference>
<gene>
    <name evidence="2" type="ORF">QE152_g23501</name>
</gene>
<evidence type="ECO:0000256" key="1">
    <source>
        <dbReference type="SAM" id="MobiDB-lite"/>
    </source>
</evidence>
<accession>A0AAW1KI62</accession>
<organism evidence="2 3">
    <name type="scientific">Popillia japonica</name>
    <name type="common">Japanese beetle</name>
    <dbReference type="NCBI Taxonomy" id="7064"/>
    <lineage>
        <taxon>Eukaryota</taxon>
        <taxon>Metazoa</taxon>
        <taxon>Ecdysozoa</taxon>
        <taxon>Arthropoda</taxon>
        <taxon>Hexapoda</taxon>
        <taxon>Insecta</taxon>
        <taxon>Pterygota</taxon>
        <taxon>Neoptera</taxon>
        <taxon>Endopterygota</taxon>
        <taxon>Coleoptera</taxon>
        <taxon>Polyphaga</taxon>
        <taxon>Scarabaeiformia</taxon>
        <taxon>Scarabaeidae</taxon>
        <taxon>Rutelinae</taxon>
        <taxon>Popillia</taxon>
    </lineage>
</organism>
<protein>
    <submittedName>
        <fullName evidence="2">Uncharacterized protein</fullName>
    </submittedName>
</protein>
<feature type="compositionally biased region" description="Polar residues" evidence="1">
    <location>
        <begin position="15"/>
        <end position="24"/>
    </location>
</feature>
<dbReference type="EMBL" id="JASPKY010000235">
    <property type="protein sequence ID" value="KAK9717869.1"/>
    <property type="molecule type" value="Genomic_DNA"/>
</dbReference>
<proteinExistence type="predicted"/>
<keyword evidence="3" id="KW-1185">Reference proteome</keyword>
<feature type="compositionally biased region" description="Acidic residues" evidence="1">
    <location>
        <begin position="1"/>
        <end position="13"/>
    </location>
</feature>
<dbReference type="AlphaFoldDB" id="A0AAW1KI62"/>
<sequence length="70" mass="7868">MPENEDVHEEDNADSVMNKSSLGSRGNEYEVEEDEVDQDETEEDELVEDENGDEDVPNNEPQAGPSKKKT</sequence>
<dbReference type="Proteomes" id="UP001458880">
    <property type="component" value="Unassembled WGS sequence"/>
</dbReference>
<name>A0AAW1KI62_POPJA</name>
<evidence type="ECO:0000313" key="2">
    <source>
        <dbReference type="EMBL" id="KAK9717869.1"/>
    </source>
</evidence>